<organism evidence="3 4">
    <name type="scientific">Macrostomum lignano</name>
    <dbReference type="NCBI Taxonomy" id="282301"/>
    <lineage>
        <taxon>Eukaryota</taxon>
        <taxon>Metazoa</taxon>
        <taxon>Spiralia</taxon>
        <taxon>Lophotrochozoa</taxon>
        <taxon>Platyhelminthes</taxon>
        <taxon>Rhabditophora</taxon>
        <taxon>Macrostomorpha</taxon>
        <taxon>Macrostomida</taxon>
        <taxon>Macrostomidae</taxon>
        <taxon>Macrostomum</taxon>
    </lineage>
</organism>
<feature type="transmembrane region" description="Helical" evidence="2">
    <location>
        <begin position="376"/>
        <end position="397"/>
    </location>
</feature>
<comment type="caution">
    <text evidence="3">The sequence shown here is derived from an EMBL/GenBank/DDBJ whole genome shotgun (WGS) entry which is preliminary data.</text>
</comment>
<feature type="transmembrane region" description="Helical" evidence="2">
    <location>
        <begin position="119"/>
        <end position="142"/>
    </location>
</feature>
<evidence type="ECO:0000256" key="2">
    <source>
        <dbReference type="SAM" id="Phobius"/>
    </source>
</evidence>
<dbReference type="EMBL" id="NIVC01000340">
    <property type="protein sequence ID" value="PAA85242.1"/>
    <property type="molecule type" value="Genomic_DNA"/>
</dbReference>
<feature type="transmembrane region" description="Helical" evidence="2">
    <location>
        <begin position="251"/>
        <end position="269"/>
    </location>
</feature>
<dbReference type="Gene3D" id="1.20.1250.20">
    <property type="entry name" value="MFS general substrate transporter like domains"/>
    <property type="match status" value="2"/>
</dbReference>
<gene>
    <name evidence="3" type="ORF">BOX15_Mlig017387g1</name>
</gene>
<feature type="transmembrane region" description="Helical" evidence="2">
    <location>
        <begin position="184"/>
        <end position="205"/>
    </location>
</feature>
<evidence type="ECO:0000313" key="3">
    <source>
        <dbReference type="EMBL" id="PAA85242.1"/>
    </source>
</evidence>
<keyword evidence="2" id="KW-0472">Membrane</keyword>
<feature type="transmembrane region" description="Helical" evidence="2">
    <location>
        <begin position="63"/>
        <end position="83"/>
    </location>
</feature>
<dbReference type="OrthoDB" id="6499973at2759"/>
<feature type="non-terminal residue" evidence="3">
    <location>
        <position position="1"/>
    </location>
</feature>
<feature type="transmembrane region" description="Helical" evidence="2">
    <location>
        <begin position="151"/>
        <end position="172"/>
    </location>
</feature>
<reference evidence="3 4" key="1">
    <citation type="submission" date="2017-06" db="EMBL/GenBank/DDBJ databases">
        <title>A platform for efficient transgenesis in Macrostomum lignano, a flatworm model organism for stem cell research.</title>
        <authorList>
            <person name="Berezikov E."/>
        </authorList>
    </citation>
    <scope>NUCLEOTIDE SEQUENCE [LARGE SCALE GENOMIC DNA]</scope>
    <source>
        <strain evidence="3">DV1</strain>
        <tissue evidence="3">Whole organism</tissue>
    </source>
</reference>
<dbReference type="STRING" id="282301.A0A267GJ45"/>
<evidence type="ECO:0008006" key="5">
    <source>
        <dbReference type="Google" id="ProtNLM"/>
    </source>
</evidence>
<dbReference type="Proteomes" id="UP000215902">
    <property type="component" value="Unassembled WGS sequence"/>
</dbReference>
<keyword evidence="2" id="KW-1133">Transmembrane helix</keyword>
<feature type="transmembrane region" description="Helical" evidence="2">
    <location>
        <begin position="95"/>
        <end position="113"/>
    </location>
</feature>
<dbReference type="Pfam" id="PF07690">
    <property type="entry name" value="MFS_1"/>
    <property type="match status" value="1"/>
</dbReference>
<dbReference type="PANTHER" id="PTHR11360">
    <property type="entry name" value="MONOCARBOXYLATE TRANSPORTER"/>
    <property type="match status" value="1"/>
</dbReference>
<feature type="transmembrane region" description="Helical" evidence="2">
    <location>
        <begin position="403"/>
        <end position="426"/>
    </location>
</feature>
<evidence type="ECO:0000313" key="4">
    <source>
        <dbReference type="Proteomes" id="UP000215902"/>
    </source>
</evidence>
<accession>A0A267GJ45</accession>
<dbReference type="InterPro" id="IPR036259">
    <property type="entry name" value="MFS_trans_sf"/>
</dbReference>
<keyword evidence="4" id="KW-1185">Reference proteome</keyword>
<dbReference type="AlphaFoldDB" id="A0A267GJ45"/>
<proteinExistence type="predicted"/>
<feature type="region of interest" description="Disordered" evidence="1">
    <location>
        <begin position="444"/>
        <end position="468"/>
    </location>
</feature>
<evidence type="ECO:0000256" key="1">
    <source>
        <dbReference type="SAM" id="MobiDB-lite"/>
    </source>
</evidence>
<feature type="transmembrane region" description="Helical" evidence="2">
    <location>
        <begin position="315"/>
        <end position="335"/>
    </location>
</feature>
<dbReference type="GO" id="GO:0008028">
    <property type="term" value="F:monocarboxylic acid transmembrane transporter activity"/>
    <property type="evidence" value="ECO:0007669"/>
    <property type="project" value="TreeGrafter"/>
</dbReference>
<keyword evidence="2" id="KW-0812">Transmembrane</keyword>
<name>A0A267GJ45_9PLAT</name>
<feature type="transmembrane region" description="Helical" evidence="2">
    <location>
        <begin position="289"/>
        <end position="308"/>
    </location>
</feature>
<dbReference type="SUPFAM" id="SSF103473">
    <property type="entry name" value="MFS general substrate transporter"/>
    <property type="match status" value="1"/>
</dbReference>
<feature type="transmembrane region" description="Helical" evidence="2">
    <location>
        <begin position="341"/>
        <end position="364"/>
    </location>
</feature>
<dbReference type="PANTHER" id="PTHR11360:SF260">
    <property type="entry name" value="MFS DOMAIN-CONTAINING PROTEIN"/>
    <property type="match status" value="1"/>
</dbReference>
<protein>
    <recommendedName>
        <fullName evidence="5">Major facilitator superfamily (MFS) profile domain-containing protein</fullName>
    </recommendedName>
</protein>
<sequence length="482" mass="51832">KQFNYNLYQKYILNKKKKEAMKNRLKLLCVFGCFLCYFFADGCTYSFGLLYPELLANFNQTNSHVAFLSGLIYGIPQILAPIVCHLQHTFGCSRIAFVSAFLLLVSYSSGYYATRIELLWLSVGVFTSLGLECGYISGIMFVSTYYNKRRALFTGITTAGGGVGIFCLTYLLAFLTEKFTYRGAMLLVAGLCFNVAVSASLFLSYERSLKVKKSSANRRHSQQNVDGEQVGFCVGLCQSFAGGRAAVRPRLLIFCACHSLISMWVMLPWTLFYTHATGYGQLNAAEASGLQSAMGLLTALGQIAWGFAGDRANPLYLLCLCMLLAGACCALIGWAVGLASLVPICVVYALTNGGLVSLLTVCLIRLSGLSNLHVTLSVASVLGGATSLAGTSIAGLIADRFGYQAALWTAGGAVCVTSVALAAFVASFDRQLLVRNDDNADNAASVGDADMDETKTPMKPRNSDANCDELNELGDASVHDVV</sequence>
<feature type="transmembrane region" description="Helical" evidence="2">
    <location>
        <begin position="25"/>
        <end position="51"/>
    </location>
</feature>
<dbReference type="InterPro" id="IPR011701">
    <property type="entry name" value="MFS"/>
</dbReference>
<dbReference type="InterPro" id="IPR050327">
    <property type="entry name" value="Proton-linked_MCT"/>
</dbReference>